<sequence length="667" mass="75716">MRGTGECRYCGTQHRRGRDLCPAFGKACRSYGTPNHFAKVCMKRGQNSRQLHTIDGPPDDEGGNLGQIYTTMNIGAVNTQGKKWFVNLPLQNGPQRCQLDLVTVTQPTDWISNLVIVKKPEKLRLCIDPRPLNRALKRSHYLMPTLDDVLYKLCRLDEESSLMTTFWTPWGRKHWLKLPFCAPKCLQSMLLTLQNYCLKVVYKPGPEMYISDTLSRAATPIQSTDTQYSREMVCSLQQEQYDTAAIQQTDYLNVTSQRLTQIRQHTEKDECLQTLKTVVLEGWQDCREDTPIVIRAYWAIRDEISVPYQPVDFVQPVCAHNWRSRDTSLAITTPEHPCLKTYLCRFRNRSMSENESSEPSSSTGASSDDEQHPWPYLDQMFSYVRVKDLSYRMKCRLCLPKCTERGERSKSCGSAGEIEFGQFEYSGVEFGDTATGVCNEGYHLVGENVRNCMNDGWDGSVPVCEPVRCDDPPMVINAEMHGYLEPPYTYSRVISYRCLKGELRGSCEIYCTKDGTWTDPPECFEGKSCGSAGEIEFGQFEYSGVEFGDTATGVCNEGYHLVGENVRNCMNDGWDGSVPVCEPVRCDDPPMVINAEMHGYLEPPYTYSRVISYRCLKGELRGSCEIYCTKDGTWTDPPECFKVLNPSNVKHSVALYLQCFSPFLANV</sequence>
<organism evidence="1 2">
    <name type="scientific">Dallia pectoralis</name>
    <name type="common">Alaska blackfish</name>
    <dbReference type="NCBI Taxonomy" id="75939"/>
    <lineage>
        <taxon>Eukaryota</taxon>
        <taxon>Metazoa</taxon>
        <taxon>Chordata</taxon>
        <taxon>Craniata</taxon>
        <taxon>Vertebrata</taxon>
        <taxon>Euteleostomi</taxon>
        <taxon>Actinopterygii</taxon>
        <taxon>Neopterygii</taxon>
        <taxon>Teleostei</taxon>
        <taxon>Protacanthopterygii</taxon>
        <taxon>Esociformes</taxon>
        <taxon>Umbridae</taxon>
        <taxon>Dallia</taxon>
    </lineage>
</organism>
<gene>
    <name evidence="1" type="ORF">DPEC_G00010160</name>
</gene>
<name>A0ACC2HLD4_DALPE</name>
<dbReference type="EMBL" id="CM055728">
    <property type="protein sequence ID" value="KAJ8016711.1"/>
    <property type="molecule type" value="Genomic_DNA"/>
</dbReference>
<evidence type="ECO:0000313" key="2">
    <source>
        <dbReference type="Proteomes" id="UP001157502"/>
    </source>
</evidence>
<protein>
    <submittedName>
        <fullName evidence="1">Uncharacterized protein</fullName>
    </submittedName>
</protein>
<keyword evidence="2" id="KW-1185">Reference proteome</keyword>
<reference evidence="1" key="1">
    <citation type="submission" date="2021-05" db="EMBL/GenBank/DDBJ databases">
        <authorList>
            <person name="Pan Q."/>
            <person name="Jouanno E."/>
            <person name="Zahm M."/>
            <person name="Klopp C."/>
            <person name="Cabau C."/>
            <person name="Louis A."/>
            <person name="Berthelot C."/>
            <person name="Parey E."/>
            <person name="Roest Crollius H."/>
            <person name="Montfort J."/>
            <person name="Robinson-Rechavi M."/>
            <person name="Bouchez O."/>
            <person name="Lampietro C."/>
            <person name="Lopez Roques C."/>
            <person name="Donnadieu C."/>
            <person name="Postlethwait J."/>
            <person name="Bobe J."/>
            <person name="Dillon D."/>
            <person name="Chandos A."/>
            <person name="von Hippel F."/>
            <person name="Guiguen Y."/>
        </authorList>
    </citation>
    <scope>NUCLEOTIDE SEQUENCE</scope>
    <source>
        <strain evidence="1">YG-Jan2019</strain>
    </source>
</reference>
<proteinExistence type="predicted"/>
<evidence type="ECO:0000313" key="1">
    <source>
        <dbReference type="EMBL" id="KAJ8016711.1"/>
    </source>
</evidence>
<comment type="caution">
    <text evidence="1">The sequence shown here is derived from an EMBL/GenBank/DDBJ whole genome shotgun (WGS) entry which is preliminary data.</text>
</comment>
<accession>A0ACC2HLD4</accession>
<dbReference type="Proteomes" id="UP001157502">
    <property type="component" value="Chromosome 1"/>
</dbReference>